<evidence type="ECO:0000313" key="2">
    <source>
        <dbReference type="Proteomes" id="UP001381003"/>
    </source>
</evidence>
<accession>A0ABZ2FBG6</accession>
<proteinExistence type="predicted"/>
<sequence>MTDLPTAGDSGWSDPDTLGAIPPVIAVTYCGHCGDSANRGNHVLCRQRLAVEPPVHCTTCRRELAVERDRSGWTGTCKKHGETSGTLETA</sequence>
<name>A0ABZ2FBG6_9MICO</name>
<dbReference type="RefSeq" id="WP_082807725.1">
    <property type="nucleotide sequence ID" value="NZ_CP104874.1"/>
</dbReference>
<dbReference type="EMBL" id="CP104874">
    <property type="protein sequence ID" value="WWF03875.1"/>
    <property type="molecule type" value="Genomic_DNA"/>
</dbReference>
<organism evidence="1 2">
    <name type="scientific">Janibacter terrae</name>
    <dbReference type="NCBI Taxonomy" id="103817"/>
    <lineage>
        <taxon>Bacteria</taxon>
        <taxon>Bacillati</taxon>
        <taxon>Actinomycetota</taxon>
        <taxon>Actinomycetes</taxon>
        <taxon>Micrococcales</taxon>
        <taxon>Intrasporangiaceae</taxon>
        <taxon>Janibacter</taxon>
    </lineage>
</organism>
<gene>
    <name evidence="1" type="ORF">N5P18_09130</name>
</gene>
<dbReference type="Proteomes" id="UP001381003">
    <property type="component" value="Chromosome"/>
</dbReference>
<evidence type="ECO:0000313" key="1">
    <source>
        <dbReference type="EMBL" id="WWF03875.1"/>
    </source>
</evidence>
<protein>
    <submittedName>
        <fullName evidence="1">Uncharacterized protein</fullName>
    </submittedName>
</protein>
<keyword evidence="2" id="KW-1185">Reference proteome</keyword>
<reference evidence="1 2" key="1">
    <citation type="submission" date="2022-09" db="EMBL/GenBank/DDBJ databases">
        <title>Complete genome sequence of Janibacter terrae strain COS04-44, PCL-degrading bacteria isolated from oil spilled coast.</title>
        <authorList>
            <person name="Park H."/>
            <person name="Kim J.Y."/>
            <person name="An S.H."/>
            <person name="Lee C.M."/>
            <person name="Weon H.-Y."/>
        </authorList>
    </citation>
    <scope>NUCLEOTIDE SEQUENCE [LARGE SCALE GENOMIC DNA]</scope>
    <source>
        <strain evidence="1 2">COS04-44</strain>
    </source>
</reference>